<dbReference type="PANTHER" id="PTHR32467:SF118">
    <property type="entry name" value="ETHYLENE-RESPONSIVE TRANSCRIPTION FACTOR RAP2-7"/>
    <property type="match status" value="1"/>
</dbReference>
<accession>A0AAF0WUS6</accession>
<dbReference type="GO" id="GO:0003700">
    <property type="term" value="F:DNA-binding transcription factor activity"/>
    <property type="evidence" value="ECO:0007669"/>
    <property type="project" value="InterPro"/>
</dbReference>
<evidence type="ECO:0000313" key="9">
    <source>
        <dbReference type="EMBL" id="WOG96192.1"/>
    </source>
</evidence>
<name>A0AAF0WUS6_DAUCS</name>
<keyword evidence="5" id="KW-0804">Transcription</keyword>
<dbReference type="Gene3D" id="3.30.730.10">
    <property type="entry name" value="AP2/ERF domain"/>
    <property type="match status" value="1"/>
</dbReference>
<keyword evidence="3" id="KW-0238">DNA-binding</keyword>
<reference evidence="9" key="2">
    <citation type="submission" date="2022-03" db="EMBL/GenBank/DDBJ databases">
        <title>Draft title - Genomic analysis of global carrot germplasm unveils the trajectory of domestication and the origin of high carotenoid orange carrot.</title>
        <authorList>
            <person name="Iorizzo M."/>
            <person name="Ellison S."/>
            <person name="Senalik D."/>
            <person name="Macko-Podgorni A."/>
            <person name="Grzebelus D."/>
            <person name="Bostan H."/>
            <person name="Rolling W."/>
            <person name="Curaba J."/>
            <person name="Simon P."/>
        </authorList>
    </citation>
    <scope>NUCLEOTIDE SEQUENCE</scope>
    <source>
        <tissue evidence="9">Leaf</tissue>
    </source>
</reference>
<dbReference type="PANTHER" id="PTHR32467">
    <property type="entry name" value="AP2-LIKE ETHYLENE-RESPONSIVE TRANSCRIPTION FACTOR"/>
    <property type="match status" value="1"/>
</dbReference>
<keyword evidence="6" id="KW-0539">Nucleus</keyword>
<dbReference type="GO" id="GO:0005634">
    <property type="term" value="C:nucleus"/>
    <property type="evidence" value="ECO:0007669"/>
    <property type="project" value="UniProtKB-SubCell"/>
</dbReference>
<sequence length="435" mass="48666">MFDLNVNEATHELSTDSNCDEVEDHRHHHLFLSSTPRRQDSGTSISSVFNVAEEAPGENIGENTGESCCNFERRELKSVRSVELITRQLFPEKGDEMEKMSDEIESRWLNLSVSGGESRMMRVFEDRKAAVTEEVPVARMKKSRRGPRSRSSQYRGVTFYRRTGRWESHIWDCGKQVYLGGFDTAHAAARAYDRAAVKFRGPDADINFSATDYDDDLKQTKDMTKEEFVQILRRQSNGLSRGSSKYRGVTLHKNGRWGTQMDQFLGKQACNQAAVECNATAAATNSKPSTYGGNFCVANNNQDAHHNLDLGLWISPPSNNQRGNDGVRNICLHDPSYHLSGAKRSKVETLAPAPSGRETPHYIPSWPVNHSGLAPGHELTAMKNMEAQVVPSHGISNWEWQRNNLGVVNPLPLLSTAASSGFSSTTWKFQPPSYR</sequence>
<evidence type="ECO:0000256" key="1">
    <source>
        <dbReference type="ARBA" id="ARBA00004123"/>
    </source>
</evidence>
<evidence type="ECO:0000256" key="6">
    <source>
        <dbReference type="ARBA" id="ARBA00023242"/>
    </source>
</evidence>
<keyword evidence="2" id="KW-0805">Transcription regulation</keyword>
<dbReference type="CDD" id="cd00018">
    <property type="entry name" value="AP2"/>
    <property type="match status" value="1"/>
</dbReference>
<dbReference type="SMART" id="SM00380">
    <property type="entry name" value="AP2"/>
    <property type="match status" value="2"/>
</dbReference>
<evidence type="ECO:0000256" key="7">
    <source>
        <dbReference type="ARBA" id="ARBA00037973"/>
    </source>
</evidence>
<evidence type="ECO:0000256" key="5">
    <source>
        <dbReference type="ARBA" id="ARBA00023163"/>
    </source>
</evidence>
<dbReference type="GO" id="GO:0003677">
    <property type="term" value="F:DNA binding"/>
    <property type="evidence" value="ECO:0007669"/>
    <property type="project" value="UniProtKB-KW"/>
</dbReference>
<dbReference type="AlphaFoldDB" id="A0AAF0WUS6"/>
<reference evidence="9" key="1">
    <citation type="journal article" date="2016" name="Nat. Genet.">
        <title>A high-quality carrot genome assembly provides new insights into carotenoid accumulation and asterid genome evolution.</title>
        <authorList>
            <person name="Iorizzo M."/>
            <person name="Ellison S."/>
            <person name="Senalik D."/>
            <person name="Zeng P."/>
            <person name="Satapoomin P."/>
            <person name="Huang J."/>
            <person name="Bowman M."/>
            <person name="Iovene M."/>
            <person name="Sanseverino W."/>
            <person name="Cavagnaro P."/>
            <person name="Yildiz M."/>
            <person name="Macko-Podgorni A."/>
            <person name="Moranska E."/>
            <person name="Grzebelus E."/>
            <person name="Grzebelus D."/>
            <person name="Ashrafi H."/>
            <person name="Zheng Z."/>
            <person name="Cheng S."/>
            <person name="Spooner D."/>
            <person name="Van Deynze A."/>
            <person name="Simon P."/>
        </authorList>
    </citation>
    <scope>NUCLEOTIDE SEQUENCE</scope>
    <source>
        <tissue evidence="9">Leaf</tissue>
    </source>
</reference>
<comment type="similarity">
    <text evidence="7">Belongs to the AP2/ERF transcription factor family. AP2 subfamily.</text>
</comment>
<keyword evidence="10" id="KW-1185">Reference proteome</keyword>
<dbReference type="InterPro" id="IPR016177">
    <property type="entry name" value="DNA-bd_dom_sf"/>
</dbReference>
<dbReference type="FunFam" id="3.30.730.10:FF:000004">
    <property type="entry name" value="AP2-like ethylene-responsive transcription factor"/>
    <property type="match status" value="1"/>
</dbReference>
<evidence type="ECO:0000313" key="10">
    <source>
        <dbReference type="Proteomes" id="UP000077755"/>
    </source>
</evidence>
<dbReference type="Pfam" id="PF00847">
    <property type="entry name" value="AP2"/>
    <property type="match status" value="1"/>
</dbReference>
<organism evidence="9 10">
    <name type="scientific">Daucus carota subsp. sativus</name>
    <name type="common">Carrot</name>
    <dbReference type="NCBI Taxonomy" id="79200"/>
    <lineage>
        <taxon>Eukaryota</taxon>
        <taxon>Viridiplantae</taxon>
        <taxon>Streptophyta</taxon>
        <taxon>Embryophyta</taxon>
        <taxon>Tracheophyta</taxon>
        <taxon>Spermatophyta</taxon>
        <taxon>Magnoliopsida</taxon>
        <taxon>eudicotyledons</taxon>
        <taxon>Gunneridae</taxon>
        <taxon>Pentapetalae</taxon>
        <taxon>asterids</taxon>
        <taxon>campanulids</taxon>
        <taxon>Apiales</taxon>
        <taxon>Apiaceae</taxon>
        <taxon>Apioideae</taxon>
        <taxon>Scandiceae</taxon>
        <taxon>Daucinae</taxon>
        <taxon>Daucus</taxon>
        <taxon>Daucus sect. Daucus</taxon>
    </lineage>
</organism>
<keyword evidence="4" id="KW-0010">Activator</keyword>
<feature type="domain" description="AP2/ERF" evidence="8">
    <location>
        <begin position="153"/>
        <end position="215"/>
    </location>
</feature>
<protein>
    <recommendedName>
        <fullName evidence="8">AP2/ERF domain-containing protein</fullName>
    </recommendedName>
</protein>
<evidence type="ECO:0000256" key="3">
    <source>
        <dbReference type="ARBA" id="ARBA00023125"/>
    </source>
</evidence>
<gene>
    <name evidence="9" type="ORF">DCAR_0415525</name>
</gene>
<dbReference type="SUPFAM" id="SSF54171">
    <property type="entry name" value="DNA-binding domain"/>
    <property type="match status" value="1"/>
</dbReference>
<comment type="subcellular location">
    <subcellularLocation>
        <location evidence="1">Nucleus</location>
    </subcellularLocation>
</comment>
<evidence type="ECO:0000256" key="4">
    <source>
        <dbReference type="ARBA" id="ARBA00023159"/>
    </source>
</evidence>
<dbReference type="EMBL" id="CP093346">
    <property type="protein sequence ID" value="WOG96192.1"/>
    <property type="molecule type" value="Genomic_DNA"/>
</dbReference>
<evidence type="ECO:0000259" key="8">
    <source>
        <dbReference type="SMART" id="SM00380"/>
    </source>
</evidence>
<evidence type="ECO:0000256" key="2">
    <source>
        <dbReference type="ARBA" id="ARBA00023015"/>
    </source>
</evidence>
<dbReference type="Proteomes" id="UP000077755">
    <property type="component" value="Chromosome 4"/>
</dbReference>
<feature type="domain" description="AP2/ERF" evidence="8">
    <location>
        <begin position="245"/>
        <end position="293"/>
    </location>
</feature>
<dbReference type="InterPro" id="IPR001471">
    <property type="entry name" value="AP2/ERF_dom"/>
</dbReference>
<dbReference type="InterPro" id="IPR036955">
    <property type="entry name" value="AP2/ERF_dom_sf"/>
</dbReference>
<proteinExistence type="inferred from homology"/>